<name>X0YL73_9ZZZZ</name>
<keyword evidence="6" id="KW-0808">Transferase</keyword>
<feature type="domain" description="Pyruvate phosphate dikinase AMP/ATP-binding" evidence="14">
    <location>
        <begin position="4"/>
        <end position="228"/>
    </location>
</feature>
<dbReference type="InterPro" id="IPR006319">
    <property type="entry name" value="PEP_synth"/>
</dbReference>
<evidence type="ECO:0000256" key="5">
    <source>
        <dbReference type="ARBA" id="ARBA00011996"/>
    </source>
</evidence>
<gene>
    <name evidence="15" type="ORF">S01H1_78718</name>
</gene>
<protein>
    <recommendedName>
        <fullName evidence="5">pyruvate, water dikinase</fullName>
        <ecNumber evidence="5">2.7.9.2</ecNumber>
    </recommendedName>
    <alternativeName>
        <fullName evidence="12">Pyruvate, water dikinase</fullName>
    </alternativeName>
</protein>
<dbReference type="GO" id="GO:0006094">
    <property type="term" value="P:gluconeogenesis"/>
    <property type="evidence" value="ECO:0007669"/>
    <property type="project" value="UniProtKB-UniPathway"/>
</dbReference>
<comment type="caution">
    <text evidence="15">The sequence shown here is derived from an EMBL/GenBank/DDBJ whole genome shotgun (WGS) entry which is preliminary data.</text>
</comment>
<evidence type="ECO:0000256" key="4">
    <source>
        <dbReference type="ARBA" id="ARBA00007837"/>
    </source>
</evidence>
<keyword evidence="9" id="KW-0418">Kinase</keyword>
<dbReference type="PANTHER" id="PTHR43030:SF1">
    <property type="entry name" value="PHOSPHOENOLPYRUVATE SYNTHASE"/>
    <property type="match status" value="1"/>
</dbReference>
<dbReference type="InterPro" id="IPR002192">
    <property type="entry name" value="PPDK_AMP/ATP-bd"/>
</dbReference>
<accession>X0YL73</accession>
<dbReference type="SUPFAM" id="SSF56059">
    <property type="entry name" value="Glutathione synthetase ATP-binding domain-like"/>
    <property type="match status" value="1"/>
</dbReference>
<evidence type="ECO:0000256" key="1">
    <source>
        <dbReference type="ARBA" id="ARBA00001946"/>
    </source>
</evidence>
<evidence type="ECO:0000256" key="7">
    <source>
        <dbReference type="ARBA" id="ARBA00022723"/>
    </source>
</evidence>
<evidence type="ECO:0000256" key="9">
    <source>
        <dbReference type="ARBA" id="ARBA00022777"/>
    </source>
</evidence>
<dbReference type="AlphaFoldDB" id="X0YL73"/>
<evidence type="ECO:0000256" key="12">
    <source>
        <dbReference type="ARBA" id="ARBA00033470"/>
    </source>
</evidence>
<dbReference type="GO" id="GO:0008986">
    <property type="term" value="F:pyruvate, water dikinase activity"/>
    <property type="evidence" value="ECO:0007669"/>
    <property type="project" value="UniProtKB-EC"/>
</dbReference>
<dbReference type="GO" id="GO:0005524">
    <property type="term" value="F:ATP binding"/>
    <property type="evidence" value="ECO:0007669"/>
    <property type="project" value="UniProtKB-KW"/>
</dbReference>
<evidence type="ECO:0000256" key="2">
    <source>
        <dbReference type="ARBA" id="ARBA00002988"/>
    </source>
</evidence>
<evidence type="ECO:0000256" key="8">
    <source>
        <dbReference type="ARBA" id="ARBA00022741"/>
    </source>
</evidence>
<feature type="non-terminal residue" evidence="15">
    <location>
        <position position="1"/>
    </location>
</feature>
<dbReference type="Pfam" id="PF01326">
    <property type="entry name" value="PPDK_N"/>
    <property type="match status" value="1"/>
</dbReference>
<dbReference type="InterPro" id="IPR013815">
    <property type="entry name" value="ATP_grasp_subdomain_1"/>
</dbReference>
<dbReference type="Gene3D" id="3.30.470.20">
    <property type="entry name" value="ATP-grasp fold, B domain"/>
    <property type="match status" value="1"/>
</dbReference>
<comment type="catalytic activity">
    <reaction evidence="13">
        <text>pyruvate + ATP + H2O = phosphoenolpyruvate + AMP + phosphate + 2 H(+)</text>
        <dbReference type="Rhea" id="RHEA:11364"/>
        <dbReference type="ChEBI" id="CHEBI:15361"/>
        <dbReference type="ChEBI" id="CHEBI:15377"/>
        <dbReference type="ChEBI" id="CHEBI:15378"/>
        <dbReference type="ChEBI" id="CHEBI:30616"/>
        <dbReference type="ChEBI" id="CHEBI:43474"/>
        <dbReference type="ChEBI" id="CHEBI:58702"/>
        <dbReference type="ChEBI" id="CHEBI:456215"/>
        <dbReference type="EC" id="2.7.9.2"/>
    </reaction>
</comment>
<comment type="cofactor">
    <cofactor evidence="1">
        <name>Mg(2+)</name>
        <dbReference type="ChEBI" id="CHEBI:18420"/>
    </cofactor>
</comment>
<evidence type="ECO:0000256" key="11">
    <source>
        <dbReference type="ARBA" id="ARBA00022842"/>
    </source>
</evidence>
<comment type="similarity">
    <text evidence="4">Belongs to the PEP-utilizing enzyme family.</text>
</comment>
<evidence type="ECO:0000256" key="13">
    <source>
        <dbReference type="ARBA" id="ARBA00047700"/>
    </source>
</evidence>
<sequence length="228" mass="24746">IAGSSLARSVREEIIAAYTQLLEVGSPESQVAVRSSATAEDLASASFAGQQETYLYVSGAENLLAAVKSCWASLWAPRVISYRRRFWAGRGTVAMAVVVQAMIPCDVAGVAFSTDPLTGQDRVIIEANWGLGESVVRGEVEADRYVVKRTAAGVEFSVSPGHKARQRIQNPDGSGGTILVDVSVERREKLTLSSEQVRRLAETVLALEKHFGTPQDVEWGFWEGELYI</sequence>
<keyword evidence="11" id="KW-0460">Magnesium</keyword>
<dbReference type="EC" id="2.7.9.2" evidence="5"/>
<dbReference type="PANTHER" id="PTHR43030">
    <property type="entry name" value="PHOSPHOENOLPYRUVATE SYNTHASE"/>
    <property type="match status" value="1"/>
</dbReference>
<keyword evidence="10" id="KW-0067">ATP-binding</keyword>
<keyword evidence="8" id="KW-0547">Nucleotide-binding</keyword>
<evidence type="ECO:0000256" key="6">
    <source>
        <dbReference type="ARBA" id="ARBA00022679"/>
    </source>
</evidence>
<dbReference type="GO" id="GO:0046872">
    <property type="term" value="F:metal ion binding"/>
    <property type="evidence" value="ECO:0007669"/>
    <property type="project" value="UniProtKB-KW"/>
</dbReference>
<evidence type="ECO:0000256" key="10">
    <source>
        <dbReference type="ARBA" id="ARBA00022840"/>
    </source>
</evidence>
<comment type="pathway">
    <text evidence="3">Carbohydrate biosynthesis; gluconeogenesis.</text>
</comment>
<comment type="function">
    <text evidence="2">Catalyzes the phosphorylation of pyruvate to phosphoenolpyruvate.</text>
</comment>
<keyword evidence="7" id="KW-0479">Metal-binding</keyword>
<reference evidence="15" key="1">
    <citation type="journal article" date="2014" name="Front. Microbiol.">
        <title>High frequency of phylogenetically diverse reductive dehalogenase-homologous genes in deep subseafloor sedimentary metagenomes.</title>
        <authorList>
            <person name="Kawai M."/>
            <person name="Futagami T."/>
            <person name="Toyoda A."/>
            <person name="Takaki Y."/>
            <person name="Nishi S."/>
            <person name="Hori S."/>
            <person name="Arai W."/>
            <person name="Tsubouchi T."/>
            <person name="Morono Y."/>
            <person name="Uchiyama I."/>
            <person name="Ito T."/>
            <person name="Fujiyama A."/>
            <person name="Inagaki F."/>
            <person name="Takami H."/>
        </authorList>
    </citation>
    <scope>NUCLEOTIDE SEQUENCE</scope>
    <source>
        <strain evidence="15">Expedition CK06-06</strain>
    </source>
</reference>
<organism evidence="15">
    <name type="scientific">marine sediment metagenome</name>
    <dbReference type="NCBI Taxonomy" id="412755"/>
    <lineage>
        <taxon>unclassified sequences</taxon>
        <taxon>metagenomes</taxon>
        <taxon>ecological metagenomes</taxon>
    </lineage>
</organism>
<evidence type="ECO:0000313" key="15">
    <source>
        <dbReference type="EMBL" id="GAG47777.1"/>
    </source>
</evidence>
<feature type="non-terminal residue" evidence="15">
    <location>
        <position position="228"/>
    </location>
</feature>
<dbReference type="UniPathway" id="UPA00138"/>
<dbReference type="EMBL" id="BARS01053000">
    <property type="protein sequence ID" value="GAG47777.1"/>
    <property type="molecule type" value="Genomic_DNA"/>
</dbReference>
<dbReference type="Gene3D" id="3.30.1490.20">
    <property type="entry name" value="ATP-grasp fold, A domain"/>
    <property type="match status" value="1"/>
</dbReference>
<evidence type="ECO:0000256" key="3">
    <source>
        <dbReference type="ARBA" id="ARBA00004742"/>
    </source>
</evidence>
<proteinExistence type="inferred from homology"/>
<evidence type="ECO:0000259" key="14">
    <source>
        <dbReference type="Pfam" id="PF01326"/>
    </source>
</evidence>